<dbReference type="SUPFAM" id="SSF103190">
    <property type="entry name" value="Sensory domain-like"/>
    <property type="match status" value="1"/>
</dbReference>
<keyword evidence="4" id="KW-0808">Transferase</keyword>
<keyword evidence="16" id="KW-1185">Reference proteome</keyword>
<keyword evidence="3" id="KW-0597">Phosphoprotein</keyword>
<protein>
    <submittedName>
        <fullName evidence="15">Two-component system CitB family sensor kinase</fullName>
    </submittedName>
</protein>
<feature type="domain" description="Histidine kinase" evidence="14">
    <location>
        <begin position="379"/>
        <end position="581"/>
    </location>
</feature>
<feature type="compositionally biased region" description="Basic residues" evidence="12">
    <location>
        <begin position="1"/>
        <end position="15"/>
    </location>
</feature>
<dbReference type="PANTHER" id="PTHR43547:SF10">
    <property type="entry name" value="SENSOR HISTIDINE KINASE DCUS"/>
    <property type="match status" value="1"/>
</dbReference>
<dbReference type="PANTHER" id="PTHR43547">
    <property type="entry name" value="TWO-COMPONENT HISTIDINE KINASE"/>
    <property type="match status" value="1"/>
</dbReference>
<evidence type="ECO:0000256" key="5">
    <source>
        <dbReference type="ARBA" id="ARBA00022692"/>
    </source>
</evidence>
<evidence type="ECO:0000313" key="15">
    <source>
        <dbReference type="EMBL" id="TQN31167.1"/>
    </source>
</evidence>
<accession>A0A543NH44</accession>
<feature type="compositionally biased region" description="Basic and acidic residues" evidence="12">
    <location>
        <begin position="584"/>
        <end position="603"/>
    </location>
</feature>
<keyword evidence="9 13" id="KW-1133">Transmembrane helix</keyword>
<dbReference type="InterPro" id="IPR016120">
    <property type="entry name" value="Sig_transdc_His_kin_SpoOB"/>
</dbReference>
<evidence type="ECO:0000313" key="16">
    <source>
        <dbReference type="Proteomes" id="UP000317422"/>
    </source>
</evidence>
<dbReference type="PROSITE" id="PS50109">
    <property type="entry name" value="HIS_KIN"/>
    <property type="match status" value="1"/>
</dbReference>
<dbReference type="EMBL" id="VFQC01000001">
    <property type="protein sequence ID" value="TQN31167.1"/>
    <property type="molecule type" value="Genomic_DNA"/>
</dbReference>
<dbReference type="Gene3D" id="3.30.565.10">
    <property type="entry name" value="Histidine kinase-like ATPase, C-terminal domain"/>
    <property type="match status" value="1"/>
</dbReference>
<evidence type="ECO:0000256" key="12">
    <source>
        <dbReference type="SAM" id="MobiDB-lite"/>
    </source>
</evidence>
<dbReference type="Gene3D" id="1.10.287.130">
    <property type="match status" value="1"/>
</dbReference>
<evidence type="ECO:0000256" key="13">
    <source>
        <dbReference type="SAM" id="Phobius"/>
    </source>
</evidence>
<feature type="region of interest" description="Disordered" evidence="12">
    <location>
        <begin position="580"/>
        <end position="603"/>
    </location>
</feature>
<sequence>MDAVRRGRRGQRRTGRAGEDSGADPLPTDENAAGAVRERGAAGQASVSRLLRPSLTGQLFIANVVLLTLAVVVTASVWTVHNYWELERQYERRALAVARSVATVPAIQQALASAEDPEPRVAPLAERLRAASDARYVVVMDTAGIRYSHPDPDEIGRRAANDPSPASEGQVWTGTQFGPAGWTLRAKVPVRSGTSEDGDVIGVVSVGIAVSEIEGAAVRAASVAAGAAVVVLVGGALGAWVISRRVRAKTHGLEPREITQLLEHREALLHAIREGVLAVTAEGEVELANQPARDMLGLDAHCVGRSLATLGLESGIHDILSGARSGNDQMAMVGSRILVCNRRDTGDGRAVVTMRDHTELMRLSDELDGARTVTRGLRAQSHEFTNRIHTVAGMLDLGSVEQARSYLTELSPSHDRAGSEITGRINDVALAALVMAKSAQASEQGLRLDLAPVTRIPAELGTDVREEVLLVVGNLLDNALEAAGAGGWVELLLLAHEGPQTPPLLEVRVSDSGPGIADAVADGLFAAGTSTKAASTAGGDDRSHRGMGLALVRHACARRGGWITVDTDGETAFTAYVPLAAAPPEDRTDALGSPEDTREGGEA</sequence>
<keyword evidence="5 13" id="KW-0812">Transmembrane</keyword>
<keyword evidence="7 15" id="KW-0418">Kinase</keyword>
<gene>
    <name evidence="15" type="ORF">FHX37_1060</name>
</gene>
<dbReference type="InterPro" id="IPR003594">
    <property type="entry name" value="HATPase_dom"/>
</dbReference>
<name>A0A543NH44_9ACTN</name>
<comment type="caution">
    <text evidence="15">The sequence shown here is derived from an EMBL/GenBank/DDBJ whole genome shotgun (WGS) entry which is preliminary data.</text>
</comment>
<dbReference type="InterPro" id="IPR033463">
    <property type="entry name" value="sCache_3"/>
</dbReference>
<dbReference type="InterPro" id="IPR039506">
    <property type="entry name" value="SPOB_a"/>
</dbReference>
<feature type="compositionally biased region" description="Basic and acidic residues" evidence="12">
    <location>
        <begin position="150"/>
        <end position="160"/>
    </location>
</feature>
<organism evidence="15 16">
    <name type="scientific">Haloactinospora alba</name>
    <dbReference type="NCBI Taxonomy" id="405555"/>
    <lineage>
        <taxon>Bacteria</taxon>
        <taxon>Bacillati</taxon>
        <taxon>Actinomycetota</taxon>
        <taxon>Actinomycetes</taxon>
        <taxon>Streptosporangiales</taxon>
        <taxon>Nocardiopsidaceae</taxon>
        <taxon>Haloactinospora</taxon>
    </lineage>
</organism>
<evidence type="ECO:0000256" key="10">
    <source>
        <dbReference type="ARBA" id="ARBA00023012"/>
    </source>
</evidence>
<dbReference type="Pfam" id="PF17203">
    <property type="entry name" value="sCache_3_2"/>
    <property type="match status" value="1"/>
</dbReference>
<evidence type="ECO:0000256" key="4">
    <source>
        <dbReference type="ARBA" id="ARBA00022679"/>
    </source>
</evidence>
<evidence type="ECO:0000256" key="3">
    <source>
        <dbReference type="ARBA" id="ARBA00022553"/>
    </source>
</evidence>
<dbReference type="SUPFAM" id="SSF55874">
    <property type="entry name" value="ATPase domain of HSP90 chaperone/DNA topoisomerase II/histidine kinase"/>
    <property type="match status" value="1"/>
</dbReference>
<dbReference type="SMART" id="SM00387">
    <property type="entry name" value="HATPase_c"/>
    <property type="match status" value="1"/>
</dbReference>
<dbReference type="Pfam" id="PF02518">
    <property type="entry name" value="HATPase_c"/>
    <property type="match status" value="1"/>
</dbReference>
<proteinExistence type="predicted"/>
<dbReference type="RefSeq" id="WP_141922414.1">
    <property type="nucleotide sequence ID" value="NZ_VFQC01000001.1"/>
</dbReference>
<dbReference type="SUPFAM" id="SSF55890">
    <property type="entry name" value="Sporulation response regulatory protein Spo0B"/>
    <property type="match status" value="1"/>
</dbReference>
<reference evidence="15 16" key="1">
    <citation type="submission" date="2019-06" db="EMBL/GenBank/DDBJ databases">
        <title>Sequencing the genomes of 1000 actinobacteria strains.</title>
        <authorList>
            <person name="Klenk H.-P."/>
        </authorList>
    </citation>
    <scope>NUCLEOTIDE SEQUENCE [LARGE SCALE GENOMIC DNA]</scope>
    <source>
        <strain evidence="15 16">DSM 45015</strain>
    </source>
</reference>
<feature type="region of interest" description="Disordered" evidence="12">
    <location>
        <begin position="150"/>
        <end position="172"/>
    </location>
</feature>
<evidence type="ECO:0000256" key="9">
    <source>
        <dbReference type="ARBA" id="ARBA00022989"/>
    </source>
</evidence>
<dbReference type="CDD" id="cd18773">
    <property type="entry name" value="PDC1_HK_sensor"/>
    <property type="match status" value="1"/>
</dbReference>
<dbReference type="OrthoDB" id="9792686at2"/>
<dbReference type="InterPro" id="IPR029151">
    <property type="entry name" value="Sensor-like_sf"/>
</dbReference>
<dbReference type="AlphaFoldDB" id="A0A543NH44"/>
<evidence type="ECO:0000256" key="1">
    <source>
        <dbReference type="ARBA" id="ARBA00004651"/>
    </source>
</evidence>
<evidence type="ECO:0000259" key="14">
    <source>
        <dbReference type="PROSITE" id="PS50109"/>
    </source>
</evidence>
<keyword evidence="10" id="KW-0902">Two-component regulatory system</keyword>
<keyword evidence="2" id="KW-1003">Cell membrane</keyword>
<dbReference type="GO" id="GO:0005524">
    <property type="term" value="F:ATP binding"/>
    <property type="evidence" value="ECO:0007669"/>
    <property type="project" value="UniProtKB-KW"/>
</dbReference>
<dbReference type="InterPro" id="IPR036890">
    <property type="entry name" value="HATPase_C_sf"/>
</dbReference>
<keyword evidence="6" id="KW-0547">Nucleotide-binding</keyword>
<dbReference type="GO" id="GO:0005886">
    <property type="term" value="C:plasma membrane"/>
    <property type="evidence" value="ECO:0007669"/>
    <property type="project" value="UniProtKB-SubCell"/>
</dbReference>
<evidence type="ECO:0000256" key="7">
    <source>
        <dbReference type="ARBA" id="ARBA00022777"/>
    </source>
</evidence>
<dbReference type="Pfam" id="PF14689">
    <property type="entry name" value="SPOB_a"/>
    <property type="match status" value="1"/>
</dbReference>
<feature type="transmembrane region" description="Helical" evidence="13">
    <location>
        <begin position="59"/>
        <end position="80"/>
    </location>
</feature>
<comment type="subcellular location">
    <subcellularLocation>
        <location evidence="1">Cell membrane</location>
        <topology evidence="1">Multi-pass membrane protein</topology>
    </subcellularLocation>
</comment>
<keyword evidence="11 13" id="KW-0472">Membrane</keyword>
<dbReference type="Gene3D" id="3.30.450.20">
    <property type="entry name" value="PAS domain"/>
    <property type="match status" value="2"/>
</dbReference>
<keyword evidence="8" id="KW-0067">ATP-binding</keyword>
<dbReference type="InterPro" id="IPR005467">
    <property type="entry name" value="His_kinase_dom"/>
</dbReference>
<evidence type="ECO:0000256" key="11">
    <source>
        <dbReference type="ARBA" id="ARBA00023136"/>
    </source>
</evidence>
<feature type="region of interest" description="Disordered" evidence="12">
    <location>
        <begin position="1"/>
        <end position="31"/>
    </location>
</feature>
<dbReference type="GO" id="GO:0000155">
    <property type="term" value="F:phosphorelay sensor kinase activity"/>
    <property type="evidence" value="ECO:0007669"/>
    <property type="project" value="InterPro"/>
</dbReference>
<evidence type="ECO:0000256" key="2">
    <source>
        <dbReference type="ARBA" id="ARBA00022475"/>
    </source>
</evidence>
<dbReference type="Proteomes" id="UP000317422">
    <property type="component" value="Unassembled WGS sequence"/>
</dbReference>
<evidence type="ECO:0000256" key="6">
    <source>
        <dbReference type="ARBA" id="ARBA00022741"/>
    </source>
</evidence>
<evidence type="ECO:0000256" key="8">
    <source>
        <dbReference type="ARBA" id="ARBA00022840"/>
    </source>
</evidence>